<accession>A0ABS5EQ96</accession>
<comment type="caution">
    <text evidence="2">The sequence shown here is derived from an EMBL/GenBank/DDBJ whole genome shotgun (WGS) entry which is preliminary data.</text>
</comment>
<evidence type="ECO:0000313" key="2">
    <source>
        <dbReference type="EMBL" id="MBR0653189.1"/>
    </source>
</evidence>
<keyword evidence="3" id="KW-1185">Reference proteome</keyword>
<proteinExistence type="inferred from homology"/>
<dbReference type="Pfam" id="PF03401">
    <property type="entry name" value="TctC"/>
    <property type="match status" value="1"/>
</dbReference>
<protein>
    <submittedName>
        <fullName evidence="2">Tripartite tricarboxylate transporter substrate binding protein</fullName>
    </submittedName>
</protein>
<comment type="similarity">
    <text evidence="1">Belongs to the UPF0065 (bug) family.</text>
</comment>
<dbReference type="Gene3D" id="3.40.190.10">
    <property type="entry name" value="Periplasmic binding protein-like II"/>
    <property type="match status" value="1"/>
</dbReference>
<gene>
    <name evidence="2" type="ORF">GXW78_26270</name>
</gene>
<dbReference type="SUPFAM" id="SSF53850">
    <property type="entry name" value="Periplasmic binding protein-like II"/>
    <property type="match status" value="1"/>
</dbReference>
<dbReference type="InterPro" id="IPR042100">
    <property type="entry name" value="Bug_dom1"/>
</dbReference>
<organism evidence="2 3">
    <name type="scientific">Neoroseomonas terrae</name>
    <dbReference type="NCBI Taxonomy" id="424799"/>
    <lineage>
        <taxon>Bacteria</taxon>
        <taxon>Pseudomonadati</taxon>
        <taxon>Pseudomonadota</taxon>
        <taxon>Alphaproteobacteria</taxon>
        <taxon>Acetobacterales</taxon>
        <taxon>Acetobacteraceae</taxon>
        <taxon>Neoroseomonas</taxon>
    </lineage>
</organism>
<sequence length="315" mass="33015">MLFTSMFGLAASGAAAQGAFPTRPIRITVPFAAGSATDIMMRHLSQHMQEALGQAIVIENRAGGAGVTGSEPVVRAPPDGYALLMAAVSSHAIAPALRANMPYDVLRDFTPIGLACTSTNFIVVHPSVPVHSLQELVAYSKELPGGMSYGSGGVGGSNHLAGELLRLRTGANLVHVPYGNQAQAVNDVLAGHVPMLIYTVAVLPHVQAGRMRALAVTSERRQLQAPDVPTAIEQGAAGVVANSWFAFFGPAHLPDVVRDKLYGAMRDALNDPGVAQKLVDTGLTPAPMGPEEFSVFLQAELAKWTDVGRAANVRL</sequence>
<name>A0ABS5EQ96_9PROT</name>
<dbReference type="InterPro" id="IPR005064">
    <property type="entry name" value="BUG"/>
</dbReference>
<dbReference type="PANTHER" id="PTHR42928">
    <property type="entry name" value="TRICARBOXYLATE-BINDING PROTEIN"/>
    <property type="match status" value="1"/>
</dbReference>
<dbReference type="Proteomes" id="UP000698752">
    <property type="component" value="Unassembled WGS sequence"/>
</dbReference>
<dbReference type="PANTHER" id="PTHR42928:SF5">
    <property type="entry name" value="BLR1237 PROTEIN"/>
    <property type="match status" value="1"/>
</dbReference>
<dbReference type="EMBL" id="JAAEDI010000042">
    <property type="protein sequence ID" value="MBR0653189.1"/>
    <property type="molecule type" value="Genomic_DNA"/>
</dbReference>
<evidence type="ECO:0000256" key="1">
    <source>
        <dbReference type="ARBA" id="ARBA00006987"/>
    </source>
</evidence>
<evidence type="ECO:0000313" key="3">
    <source>
        <dbReference type="Proteomes" id="UP000698752"/>
    </source>
</evidence>
<dbReference type="PIRSF" id="PIRSF017082">
    <property type="entry name" value="YflP"/>
    <property type="match status" value="1"/>
</dbReference>
<dbReference type="Gene3D" id="3.40.190.150">
    <property type="entry name" value="Bordetella uptake gene, domain 1"/>
    <property type="match status" value="1"/>
</dbReference>
<reference evidence="3" key="1">
    <citation type="journal article" date="2021" name="Syst. Appl. Microbiol.">
        <title>Roseomonas hellenica sp. nov., isolated from roots of wild-growing Alkanna tinctoria.</title>
        <authorList>
            <person name="Rat A."/>
            <person name="Naranjo H.D."/>
            <person name="Lebbe L."/>
            <person name="Cnockaert M."/>
            <person name="Krigas N."/>
            <person name="Grigoriadou K."/>
            <person name="Maloupa E."/>
            <person name="Willems A."/>
        </authorList>
    </citation>
    <scope>NUCLEOTIDE SEQUENCE [LARGE SCALE GENOMIC DNA]</scope>
    <source>
        <strain evidence="3">LMG 31159</strain>
    </source>
</reference>